<dbReference type="InterPro" id="IPR007135">
    <property type="entry name" value="Atg3/Atg10"/>
</dbReference>
<dbReference type="Proteomes" id="UP000615446">
    <property type="component" value="Unassembled WGS sequence"/>
</dbReference>
<name>A0A2Z6RZ17_9GLOM</name>
<reference evidence="8 10" key="1">
    <citation type="submission" date="2017-11" db="EMBL/GenBank/DDBJ databases">
        <title>The genome of Rhizophagus clarus HR1 reveals common genetic basis of auxotrophy among arbuscular mycorrhizal fungi.</title>
        <authorList>
            <person name="Kobayashi Y."/>
        </authorList>
    </citation>
    <scope>NUCLEOTIDE SEQUENCE [LARGE SCALE GENOMIC DNA]</scope>
    <source>
        <strain evidence="8 10">HR1</strain>
    </source>
</reference>
<comment type="caution">
    <text evidence="8">The sequence shown here is derived from an EMBL/GenBank/DDBJ whole genome shotgun (WGS) entry which is preliminary data.</text>
</comment>
<dbReference type="GO" id="GO:0005829">
    <property type="term" value="C:cytosol"/>
    <property type="evidence" value="ECO:0007669"/>
    <property type="project" value="TreeGrafter"/>
</dbReference>
<dbReference type="STRING" id="94130.A0A2Z6RZ17"/>
<evidence type="ECO:0000256" key="5">
    <source>
        <dbReference type="ARBA" id="ARBA00023006"/>
    </source>
</evidence>
<feature type="region of interest" description="Disordered" evidence="7">
    <location>
        <begin position="77"/>
        <end position="102"/>
    </location>
</feature>
<dbReference type="Gene3D" id="3.30.1460.50">
    <property type="match status" value="1"/>
</dbReference>
<evidence type="ECO:0000256" key="7">
    <source>
        <dbReference type="SAM" id="MobiDB-lite"/>
    </source>
</evidence>
<keyword evidence="3" id="KW-0808">Transferase</keyword>
<dbReference type="AlphaFoldDB" id="A0A2Z6RZ17"/>
<keyword evidence="4" id="KW-0833">Ubl conjugation pathway</keyword>
<feature type="compositionally biased region" description="Acidic residues" evidence="7">
    <location>
        <begin position="80"/>
        <end position="95"/>
    </location>
</feature>
<sequence>MTNASILIYPKQYPFLTRQEFDIAAKSFLEQSKKSTGEYGGDLWVWNEHEKFKGFGYLSRRLIIQKLKNDSINENITDITTDDEQSEQLEEEAEDPSTLNTSETEAEYLTVDYHIIYSASYKVPVLYFNAYRKDGTPLANDEIYSCLVEPSRLDDIKTAGFHGGISQQDHPTLLIPFYYLHPCETATLMKSIVDKSQPTTLNSSNNNNDNLLQSEISIEGYIRSWLSLVGGVVGLKVGISYFL</sequence>
<comment type="similarity">
    <text evidence="1">Belongs to the ATG10 family.</text>
</comment>
<dbReference type="Pfam" id="PF03987">
    <property type="entry name" value="Autophagy_act_C"/>
    <property type="match status" value="1"/>
</dbReference>
<dbReference type="OrthoDB" id="4089664at2759"/>
<protein>
    <recommendedName>
        <fullName evidence="2">Ubiquitin-like-conjugating enzyme ATG10</fullName>
    </recommendedName>
    <alternativeName>
        <fullName evidence="6">Autophagy-related protein 10</fullName>
    </alternativeName>
</protein>
<dbReference type="GO" id="GO:0032446">
    <property type="term" value="P:protein modification by small protein conjugation"/>
    <property type="evidence" value="ECO:0007669"/>
    <property type="project" value="TreeGrafter"/>
</dbReference>
<evidence type="ECO:0000256" key="3">
    <source>
        <dbReference type="ARBA" id="ARBA00022679"/>
    </source>
</evidence>
<accession>A0A2Z6RZ17</accession>
<keyword evidence="5" id="KW-0072">Autophagy</keyword>
<keyword evidence="10" id="KW-1185">Reference proteome</keyword>
<evidence type="ECO:0000256" key="6">
    <source>
        <dbReference type="ARBA" id="ARBA00029833"/>
    </source>
</evidence>
<evidence type="ECO:0000256" key="4">
    <source>
        <dbReference type="ARBA" id="ARBA00022786"/>
    </source>
</evidence>
<dbReference type="GO" id="GO:0061651">
    <property type="term" value="F:Atg12 conjugating enzyme activity"/>
    <property type="evidence" value="ECO:0007669"/>
    <property type="project" value="TreeGrafter"/>
</dbReference>
<reference evidence="9" key="2">
    <citation type="submission" date="2019-10" db="EMBL/GenBank/DDBJ databases">
        <title>Conservation and host-specific expression of non-tandemly repeated heterogenous ribosome RNA gene in arbuscular mycorrhizal fungi.</title>
        <authorList>
            <person name="Maeda T."/>
            <person name="Kobayashi Y."/>
            <person name="Nakagawa T."/>
            <person name="Ezawa T."/>
            <person name="Yamaguchi K."/>
            <person name="Bino T."/>
            <person name="Nishimoto Y."/>
            <person name="Shigenobu S."/>
            <person name="Kawaguchi M."/>
        </authorList>
    </citation>
    <scope>NUCLEOTIDE SEQUENCE</scope>
    <source>
        <strain evidence="9">HR1</strain>
    </source>
</reference>
<proteinExistence type="inferred from homology"/>
<dbReference type="GO" id="GO:0000422">
    <property type="term" value="P:autophagy of mitochondrion"/>
    <property type="evidence" value="ECO:0007669"/>
    <property type="project" value="TreeGrafter"/>
</dbReference>
<evidence type="ECO:0000313" key="10">
    <source>
        <dbReference type="Proteomes" id="UP000247702"/>
    </source>
</evidence>
<evidence type="ECO:0000313" key="8">
    <source>
        <dbReference type="EMBL" id="GBC07521.1"/>
    </source>
</evidence>
<evidence type="ECO:0000313" key="9">
    <source>
        <dbReference type="EMBL" id="GES80117.1"/>
    </source>
</evidence>
<dbReference type="PANTHER" id="PTHR14957:SF1">
    <property type="entry name" value="UBIQUITIN-LIKE-CONJUGATING ENZYME ATG10"/>
    <property type="match status" value="1"/>
</dbReference>
<dbReference type="PANTHER" id="PTHR14957">
    <property type="entry name" value="UBIQUITIN-LIKE-CONJUGATING ENZYME ATG10"/>
    <property type="match status" value="1"/>
</dbReference>
<dbReference type="EMBL" id="BLAL01000047">
    <property type="protein sequence ID" value="GES80117.1"/>
    <property type="molecule type" value="Genomic_DNA"/>
</dbReference>
<dbReference type="EMBL" id="BEXD01004149">
    <property type="protein sequence ID" value="GBC07521.1"/>
    <property type="molecule type" value="Genomic_DNA"/>
</dbReference>
<gene>
    <name evidence="9" type="ORF">RCL2_000741200</name>
    <name evidence="8" type="ORF">RclHR1_07500006</name>
</gene>
<dbReference type="Proteomes" id="UP000247702">
    <property type="component" value="Unassembled WGS sequence"/>
</dbReference>
<organism evidence="8 10">
    <name type="scientific">Rhizophagus clarus</name>
    <dbReference type="NCBI Taxonomy" id="94130"/>
    <lineage>
        <taxon>Eukaryota</taxon>
        <taxon>Fungi</taxon>
        <taxon>Fungi incertae sedis</taxon>
        <taxon>Mucoromycota</taxon>
        <taxon>Glomeromycotina</taxon>
        <taxon>Glomeromycetes</taxon>
        <taxon>Glomerales</taxon>
        <taxon>Glomeraceae</taxon>
        <taxon>Rhizophagus</taxon>
    </lineage>
</organism>
<evidence type="ECO:0000256" key="1">
    <source>
        <dbReference type="ARBA" id="ARBA00005696"/>
    </source>
</evidence>
<evidence type="ECO:0000256" key="2">
    <source>
        <dbReference type="ARBA" id="ARBA00021099"/>
    </source>
</evidence>
<dbReference type="GO" id="GO:0000045">
    <property type="term" value="P:autophagosome assembly"/>
    <property type="evidence" value="ECO:0007669"/>
    <property type="project" value="TreeGrafter"/>
</dbReference>